<evidence type="ECO:0000256" key="3">
    <source>
        <dbReference type="ARBA" id="ARBA00022695"/>
    </source>
</evidence>
<evidence type="ECO:0000256" key="5">
    <source>
        <dbReference type="ARBA" id="ARBA00022759"/>
    </source>
</evidence>
<feature type="region of interest" description="Disordered" evidence="8">
    <location>
        <begin position="206"/>
        <end position="277"/>
    </location>
</feature>
<gene>
    <name evidence="11" type="primary">LOC140008760</name>
</gene>
<dbReference type="EC" id="2.7.7.49" evidence="1"/>
<dbReference type="InterPro" id="IPR021109">
    <property type="entry name" value="Peptidase_aspartic_dom_sf"/>
</dbReference>
<dbReference type="SUPFAM" id="SSF50630">
    <property type="entry name" value="Acid proteases"/>
    <property type="match status" value="1"/>
</dbReference>
<dbReference type="PANTHER" id="PTHR15503">
    <property type="entry name" value="LDOC1 RELATED"/>
    <property type="match status" value="1"/>
</dbReference>
<evidence type="ECO:0000256" key="4">
    <source>
        <dbReference type="ARBA" id="ARBA00022722"/>
    </source>
</evidence>
<keyword evidence="10" id="KW-1185">Reference proteome</keyword>
<keyword evidence="6" id="KW-0378">Hydrolase</keyword>
<keyword evidence="3" id="KW-0548">Nucleotidyltransferase</keyword>
<dbReference type="InterPro" id="IPR001878">
    <property type="entry name" value="Znf_CCHC"/>
</dbReference>
<protein>
    <recommendedName>
        <fullName evidence="1">RNA-directed DNA polymerase</fullName>
        <ecNumber evidence="1">2.7.7.49</ecNumber>
    </recommendedName>
</protein>
<keyword evidence="2" id="KW-0808">Transferase</keyword>
<feature type="compositionally biased region" description="Polar residues" evidence="8">
    <location>
        <begin position="214"/>
        <end position="223"/>
    </location>
</feature>
<reference evidence="11" key="1">
    <citation type="submission" date="2025-08" db="UniProtKB">
        <authorList>
            <consortium name="RefSeq"/>
        </authorList>
    </citation>
    <scope>IDENTIFICATION</scope>
    <source>
        <tissue evidence="11">Leaves</tissue>
    </source>
</reference>
<dbReference type="InterPro" id="IPR032567">
    <property type="entry name" value="RTL1-rel"/>
</dbReference>
<keyword evidence="5" id="KW-0255">Endonuclease</keyword>
<dbReference type="Gene3D" id="4.10.60.10">
    <property type="entry name" value="Zinc finger, CCHC-type"/>
    <property type="match status" value="1"/>
</dbReference>
<evidence type="ECO:0000256" key="8">
    <source>
        <dbReference type="SAM" id="MobiDB-lite"/>
    </source>
</evidence>
<dbReference type="Pfam" id="PF17917">
    <property type="entry name" value="RT_RNaseH"/>
    <property type="match status" value="1"/>
</dbReference>
<feature type="compositionally biased region" description="Acidic residues" evidence="8">
    <location>
        <begin position="119"/>
        <end position="135"/>
    </location>
</feature>
<evidence type="ECO:0000256" key="7">
    <source>
        <dbReference type="ARBA" id="ARBA00022918"/>
    </source>
</evidence>
<keyword evidence="4" id="KW-0540">Nuclease</keyword>
<dbReference type="RefSeq" id="XP_071909726.1">
    <property type="nucleotide sequence ID" value="XM_072053625.1"/>
</dbReference>
<dbReference type="InterPro" id="IPR043502">
    <property type="entry name" value="DNA/RNA_pol_sf"/>
</dbReference>
<feature type="region of interest" description="Disordered" evidence="8">
    <location>
        <begin position="108"/>
        <end position="141"/>
    </location>
</feature>
<feature type="domain" description="CCHC-type" evidence="9">
    <location>
        <begin position="277"/>
        <end position="293"/>
    </location>
</feature>
<feature type="region of interest" description="Disordered" evidence="8">
    <location>
        <begin position="317"/>
        <end position="337"/>
    </location>
</feature>
<dbReference type="InterPro" id="IPR041373">
    <property type="entry name" value="RT_RNaseH"/>
</dbReference>
<evidence type="ECO:0000313" key="11">
    <source>
        <dbReference type="RefSeq" id="XP_071909726.1"/>
    </source>
</evidence>
<dbReference type="Pfam" id="PF08284">
    <property type="entry name" value="RVP_2"/>
    <property type="match status" value="1"/>
</dbReference>
<evidence type="ECO:0000256" key="1">
    <source>
        <dbReference type="ARBA" id="ARBA00012493"/>
    </source>
</evidence>
<dbReference type="InterPro" id="IPR036875">
    <property type="entry name" value="Znf_CCHC_sf"/>
</dbReference>
<feature type="compositionally biased region" description="Gly residues" evidence="8">
    <location>
        <begin position="246"/>
        <end position="267"/>
    </location>
</feature>
<accession>A0ABM4UR17</accession>
<feature type="domain" description="CCHC-type" evidence="9">
    <location>
        <begin position="297"/>
        <end position="313"/>
    </location>
</feature>
<evidence type="ECO:0000256" key="2">
    <source>
        <dbReference type="ARBA" id="ARBA00022679"/>
    </source>
</evidence>
<dbReference type="CDD" id="cd01647">
    <property type="entry name" value="RT_LTR"/>
    <property type="match status" value="1"/>
</dbReference>
<dbReference type="Proteomes" id="UP001652660">
    <property type="component" value="Chromosome 6c"/>
</dbReference>
<dbReference type="PANTHER" id="PTHR15503:SF42">
    <property type="entry name" value="ZINC FINGER, CCHC-TYPE, RETROTRANSPOSON GAG DOMAIN, ASPARTIC PEPTIDASE DOMAIN PROTEIN-RELATED"/>
    <property type="match status" value="1"/>
</dbReference>
<evidence type="ECO:0000259" key="9">
    <source>
        <dbReference type="SMART" id="SM00343"/>
    </source>
</evidence>
<evidence type="ECO:0000256" key="6">
    <source>
        <dbReference type="ARBA" id="ARBA00022801"/>
    </source>
</evidence>
<dbReference type="Gene3D" id="3.30.70.270">
    <property type="match status" value="1"/>
</dbReference>
<proteinExistence type="predicted"/>
<name>A0ABM4UR17_COFAR</name>
<feature type="region of interest" description="Disordered" evidence="8">
    <location>
        <begin position="1"/>
        <end position="30"/>
    </location>
</feature>
<feature type="compositionally biased region" description="Polar residues" evidence="8">
    <location>
        <begin position="317"/>
        <end position="332"/>
    </location>
</feature>
<dbReference type="CDD" id="cd00303">
    <property type="entry name" value="retropepsin_like"/>
    <property type="match status" value="1"/>
</dbReference>
<dbReference type="SUPFAM" id="SSF56672">
    <property type="entry name" value="DNA/RNA polymerases"/>
    <property type="match status" value="1"/>
</dbReference>
<keyword evidence="7" id="KW-0695">RNA-directed DNA polymerase</keyword>
<dbReference type="InterPro" id="IPR043128">
    <property type="entry name" value="Rev_trsase/Diguanyl_cyclase"/>
</dbReference>
<dbReference type="SMART" id="SM00343">
    <property type="entry name" value="ZnF_C2HC"/>
    <property type="match status" value="2"/>
</dbReference>
<evidence type="ECO:0000313" key="10">
    <source>
        <dbReference type="Proteomes" id="UP001652660"/>
    </source>
</evidence>
<dbReference type="GeneID" id="140008760"/>
<dbReference type="Gene3D" id="3.10.10.10">
    <property type="entry name" value="HIV Type 1 Reverse Transcriptase, subunit A, domain 1"/>
    <property type="match status" value="1"/>
</dbReference>
<organism evidence="10 11">
    <name type="scientific">Coffea arabica</name>
    <name type="common">Arabian coffee</name>
    <dbReference type="NCBI Taxonomy" id="13443"/>
    <lineage>
        <taxon>Eukaryota</taxon>
        <taxon>Viridiplantae</taxon>
        <taxon>Streptophyta</taxon>
        <taxon>Embryophyta</taxon>
        <taxon>Tracheophyta</taxon>
        <taxon>Spermatophyta</taxon>
        <taxon>Magnoliopsida</taxon>
        <taxon>eudicotyledons</taxon>
        <taxon>Gunneridae</taxon>
        <taxon>Pentapetalae</taxon>
        <taxon>asterids</taxon>
        <taxon>lamiids</taxon>
        <taxon>Gentianales</taxon>
        <taxon>Rubiaceae</taxon>
        <taxon>Ixoroideae</taxon>
        <taxon>Gardenieae complex</taxon>
        <taxon>Bertiereae - Coffeeae clade</taxon>
        <taxon>Coffeeae</taxon>
        <taxon>Coffea</taxon>
    </lineage>
</organism>
<dbReference type="CDD" id="cd09274">
    <property type="entry name" value="RNase_HI_RT_Ty3"/>
    <property type="match status" value="1"/>
</dbReference>
<dbReference type="Gene3D" id="2.40.70.10">
    <property type="entry name" value="Acid Proteases"/>
    <property type="match status" value="1"/>
</dbReference>
<dbReference type="SUPFAM" id="SSF57756">
    <property type="entry name" value="Retrovirus zinc finger-like domains"/>
    <property type="match status" value="1"/>
</dbReference>
<sequence>MVDTDASGGAGPSQPVATDVPIDMPTDVPTDAPVVEPYLEGPGARIRELEASVLEEQQRTDAFREQAQATTGRLIRVVGDIRDRTNHILTECEALVEDVIQDLAEEGQAPVVPELPGTPEEDPDEDPEEDPEEELSASSESFTKLSKFAPELIATEPRKVRRFVQGLNVEIQEALAAAQINTFTEVLEKALRIEIVRAQVKNFHAKWKGGPSGAQGSVRSDQNAPPAKFGRGAGGGRFSSASKGGAPRGGTQRGGQSGRGQGRGIPQGGQTSTSRVTCGYCGKPNHTEDECWRKVRKCLMCGSTEHQIINCPLISDTQSTARSNPKPTNAGGTRSRVPARVYSLDQQSVPEPTEIVEGTIPVFYRLAKILIDPGATHSFVNPTFMLGIDMKVEKLPYDLKVRTPTGNQVLLVNEVYRKCDIWVGERKLVVDLISLAIKGYDVILGMDWLARYHARVDCRMKVVEFCIPGEATLKLDVRGMLASSVLISGIRARKLLSRGARGYLAFMINTPGEKIKLEDMPVISEYPDVFPEELESLPPEREIEFKVDLVPGITPISKTLIDLLERGFIHESESPWGAPVLFVKKKDRSLRLCIDYRGLNAVTVKNKYLLPHIDELFNQLQGAVVFSKLDLRQGKCEFWLEEVAFLGHVISKDGLAIDPVKVEAVAKWKRPENPTEKWRHYLYGVIFEVYTDHKSLKYLFSQKELNLRQRRWVEFLEDYDCTINYHPGEANVVADVLSRKAQLASSIVGEWSLLEDVCEWKPRLEPEKVIFGNIEVRLALMERIKEGQVKDPIVQKWVEKVKKGELPNFNIGPDGILKFQNRVVDFMLG</sequence>